<organism evidence="2 3">
    <name type="scientific">Denitratimonas tolerans</name>
    <dbReference type="NCBI Taxonomy" id="1338420"/>
    <lineage>
        <taxon>Bacteria</taxon>
        <taxon>Pseudomonadati</taxon>
        <taxon>Pseudomonadota</taxon>
        <taxon>Gammaproteobacteria</taxon>
        <taxon>Lysobacterales</taxon>
        <taxon>Lysobacteraceae</taxon>
        <taxon>Denitratimonas</taxon>
    </lineage>
</organism>
<dbReference type="Proteomes" id="UP001364472">
    <property type="component" value="Unassembled WGS sequence"/>
</dbReference>
<comment type="caution">
    <text evidence="2">The sequence shown here is derived from an EMBL/GenBank/DDBJ whole genome shotgun (WGS) entry which is preliminary data.</text>
</comment>
<sequence length="613" mass="64282">MRLSERSGLARAGVVAVLLLLFALHLALFAFATLVTDSGRDLANAWAIGHGGPYPEYGPSLFGRWKLGPVWFYALALPLRVFGSVTAAALFTGALAALKIPLAFLVGRRLVDARLGLLAALAMSLPGWSSVGTLVVAHTSAVETGVLATIWLALAAWQDRRPAFLAPAFLALALALHAHPTALVAAPVLLPALRQAIRTPGVRRWILAGGVLFALPFLPALLAEMRAGWPQAAASLGYLQEADPMARLARIPAIASALALGGAWFGGRFLLSLPAASVWMLHGLVLLAASAGAIRLLRIGPGNESVRRARRAWWVVAVGTLCAIAFLALLRDATPAWMTYALAPFGAGLLALGGWGLIHDRARRDAALGVLALLALGSAALGLSQRAALESSGRILLPGGSIGDIAASRAAAAQYSPWLSVRQFDALAARACPATGALTLHGELAAVFDFSQGVAARLHCPPDRLPGLGGSAGTRHLAGVAAGLAVELGLEPMPVEFGHVLRTPLRVLTDAARLAEVDVRYRPERQAAFDAAGDQVLEGRAPCPPDALVAFTNLTPMVNRAQFELWIDGEAVPPLADSRLTRYYACGGSEVAWRVRTPDPASIDAVILSRRAR</sequence>
<feature type="transmembrane region" description="Helical" evidence="1">
    <location>
        <begin position="70"/>
        <end position="98"/>
    </location>
</feature>
<name>A0AAW9R7X7_9GAMM</name>
<accession>A0AAW9R7X7</accession>
<feature type="transmembrane region" description="Helical" evidence="1">
    <location>
        <begin position="337"/>
        <end position="358"/>
    </location>
</feature>
<feature type="transmembrane region" description="Helical" evidence="1">
    <location>
        <begin position="205"/>
        <end position="227"/>
    </location>
</feature>
<feature type="transmembrane region" description="Helical" evidence="1">
    <location>
        <begin position="169"/>
        <end position="193"/>
    </location>
</feature>
<keyword evidence="3" id="KW-1185">Reference proteome</keyword>
<dbReference type="EMBL" id="JBBDHC010000011">
    <property type="protein sequence ID" value="MEJ1249781.1"/>
    <property type="molecule type" value="Genomic_DNA"/>
</dbReference>
<protein>
    <recommendedName>
        <fullName evidence="4">Glycosyltransferase RgtA/B/C/D-like domain-containing protein</fullName>
    </recommendedName>
</protein>
<keyword evidence="1" id="KW-0812">Transmembrane</keyword>
<evidence type="ECO:0000313" key="3">
    <source>
        <dbReference type="Proteomes" id="UP001364472"/>
    </source>
</evidence>
<keyword evidence="1" id="KW-0472">Membrane</keyword>
<dbReference type="AlphaFoldDB" id="A0AAW9R7X7"/>
<feature type="transmembrane region" description="Helical" evidence="1">
    <location>
        <begin position="312"/>
        <end position="331"/>
    </location>
</feature>
<gene>
    <name evidence="2" type="ORF">WB794_08875</name>
</gene>
<feature type="transmembrane region" description="Helical" evidence="1">
    <location>
        <begin position="135"/>
        <end position="157"/>
    </location>
</feature>
<feature type="transmembrane region" description="Helical" evidence="1">
    <location>
        <begin position="279"/>
        <end position="300"/>
    </location>
</feature>
<evidence type="ECO:0000256" key="1">
    <source>
        <dbReference type="SAM" id="Phobius"/>
    </source>
</evidence>
<feature type="transmembrane region" description="Helical" evidence="1">
    <location>
        <begin position="12"/>
        <end position="35"/>
    </location>
</feature>
<feature type="transmembrane region" description="Helical" evidence="1">
    <location>
        <begin position="110"/>
        <end position="129"/>
    </location>
</feature>
<feature type="transmembrane region" description="Helical" evidence="1">
    <location>
        <begin position="248"/>
        <end position="267"/>
    </location>
</feature>
<evidence type="ECO:0008006" key="4">
    <source>
        <dbReference type="Google" id="ProtNLM"/>
    </source>
</evidence>
<reference evidence="2 3" key="1">
    <citation type="journal article" date="2016" name="Antonie Van Leeuwenhoek">
        <title>Denitratimonas tolerans gen. nov., sp. nov., a denitrifying bacterium isolated from a bioreactor for tannery wastewater treatment.</title>
        <authorList>
            <person name="Han S.I."/>
            <person name="Kim J.O."/>
            <person name="Lee Y.R."/>
            <person name="Ekpeghere K.I."/>
            <person name="Koh S.C."/>
            <person name="Whang K.S."/>
        </authorList>
    </citation>
    <scope>NUCLEOTIDE SEQUENCE [LARGE SCALE GENOMIC DNA]</scope>
    <source>
        <strain evidence="2 3">KACC 17565</strain>
    </source>
</reference>
<feature type="transmembrane region" description="Helical" evidence="1">
    <location>
        <begin position="365"/>
        <end position="384"/>
    </location>
</feature>
<keyword evidence="1" id="KW-1133">Transmembrane helix</keyword>
<evidence type="ECO:0000313" key="2">
    <source>
        <dbReference type="EMBL" id="MEJ1249781.1"/>
    </source>
</evidence>
<dbReference type="RefSeq" id="WP_337335498.1">
    <property type="nucleotide sequence ID" value="NZ_JBBDHC010000011.1"/>
</dbReference>
<proteinExistence type="predicted"/>